<dbReference type="InterPro" id="IPR036890">
    <property type="entry name" value="HATPase_C_sf"/>
</dbReference>
<dbReference type="SMART" id="SM00388">
    <property type="entry name" value="HisKA"/>
    <property type="match status" value="1"/>
</dbReference>
<dbReference type="GO" id="GO:0005524">
    <property type="term" value="F:ATP binding"/>
    <property type="evidence" value="ECO:0007669"/>
    <property type="project" value="UniProtKB-KW"/>
</dbReference>
<dbReference type="EC" id="2.7.13.3" evidence="3"/>
<feature type="domain" description="Histidine kinase" evidence="15">
    <location>
        <begin position="234"/>
        <end position="424"/>
    </location>
</feature>
<reference evidence="17 18" key="1">
    <citation type="submission" date="2016-12" db="EMBL/GenBank/DDBJ databases">
        <authorList>
            <person name="Song W.-J."/>
            <person name="Kurnit D.M."/>
        </authorList>
    </citation>
    <scope>NUCLEOTIDE SEQUENCE [LARGE SCALE GENOMIC DNA]</scope>
    <source>
        <strain evidence="17 18">CECT 9026</strain>
    </source>
</reference>
<evidence type="ECO:0000313" key="19">
    <source>
        <dbReference type="Proteomes" id="UP000515264"/>
    </source>
</evidence>
<dbReference type="AlphaFoldDB" id="A0A1N6LZT0"/>
<keyword evidence="10" id="KW-0067">ATP-binding</keyword>
<reference evidence="16 19" key="3">
    <citation type="journal article" date="2020" name="J. Nat. Prod.">
        <title>Genomics-Metabolomics Profiling Disclosed Marine Vibrio spartinae 3.6 as a Producer of a New Branched Side Chain Prodigiosin.</title>
        <authorList>
            <person name="Vitale G.A."/>
            <person name="Sciarretta M."/>
            <person name="Palma Esposito F."/>
            <person name="January G.G."/>
            <person name="Giaccio M."/>
            <person name="Bunk B."/>
            <person name="Sproer C."/>
            <person name="Bajerski F."/>
            <person name="Power D."/>
            <person name="Festa C."/>
            <person name="Monti M.C."/>
            <person name="D'Auria M.V."/>
            <person name="de Pascale D."/>
        </authorList>
    </citation>
    <scope>NUCLEOTIDE SEQUENCE [LARGE SCALE GENOMIC DNA]</scope>
    <source>
        <strain evidence="16 19">3.6</strain>
    </source>
</reference>
<comment type="catalytic activity">
    <reaction evidence="1">
        <text>ATP + protein L-histidine = ADP + protein N-phospho-L-histidine.</text>
        <dbReference type="EC" id="2.7.13.3"/>
    </reaction>
</comment>
<dbReference type="InterPro" id="IPR003661">
    <property type="entry name" value="HisK_dim/P_dom"/>
</dbReference>
<keyword evidence="12" id="KW-0902">Two-component regulatory system</keyword>
<dbReference type="SUPFAM" id="SSF55874">
    <property type="entry name" value="ATPase domain of HSP90 chaperone/DNA topoisomerase II/histidine kinase"/>
    <property type="match status" value="1"/>
</dbReference>
<dbReference type="InterPro" id="IPR036097">
    <property type="entry name" value="HisK_dim/P_sf"/>
</dbReference>
<keyword evidence="19" id="KW-1185">Reference proteome</keyword>
<evidence type="ECO:0000313" key="17">
    <source>
        <dbReference type="EMBL" id="SIO92670.1"/>
    </source>
</evidence>
<proteinExistence type="predicted"/>
<keyword evidence="13 14" id="KW-0472">Membrane</keyword>
<dbReference type="InterPro" id="IPR005467">
    <property type="entry name" value="His_kinase_dom"/>
</dbReference>
<evidence type="ECO:0000256" key="11">
    <source>
        <dbReference type="ARBA" id="ARBA00022989"/>
    </source>
</evidence>
<protein>
    <recommendedName>
        <fullName evidence="3">histidine kinase</fullName>
        <ecNumber evidence="3">2.7.13.3</ecNumber>
    </recommendedName>
</protein>
<evidence type="ECO:0000256" key="10">
    <source>
        <dbReference type="ARBA" id="ARBA00022840"/>
    </source>
</evidence>
<gene>
    <name evidence="17" type="primary">cusS_1</name>
    <name evidence="16" type="synonym">cusS_2</name>
    <name evidence="17" type="ORF">VSP9026_00288</name>
    <name evidence="16" type="ORF">Vspart_03727</name>
</gene>
<evidence type="ECO:0000256" key="1">
    <source>
        <dbReference type="ARBA" id="ARBA00000085"/>
    </source>
</evidence>
<dbReference type="GO" id="GO:0005886">
    <property type="term" value="C:plasma membrane"/>
    <property type="evidence" value="ECO:0007669"/>
    <property type="project" value="UniProtKB-SubCell"/>
</dbReference>
<keyword evidence="7 14" id="KW-0812">Transmembrane</keyword>
<evidence type="ECO:0000256" key="3">
    <source>
        <dbReference type="ARBA" id="ARBA00012438"/>
    </source>
</evidence>
<dbReference type="CDD" id="cd00082">
    <property type="entry name" value="HisKA"/>
    <property type="match status" value="1"/>
</dbReference>
<keyword evidence="9 17" id="KW-0418">Kinase</keyword>
<feature type="transmembrane region" description="Helical" evidence="14">
    <location>
        <begin position="153"/>
        <end position="172"/>
    </location>
</feature>
<organism evidence="17 18">
    <name type="scientific">Vibrio spartinae</name>
    <dbReference type="NCBI Taxonomy" id="1918945"/>
    <lineage>
        <taxon>Bacteria</taxon>
        <taxon>Pseudomonadati</taxon>
        <taxon>Pseudomonadota</taxon>
        <taxon>Gammaproteobacteria</taxon>
        <taxon>Vibrionales</taxon>
        <taxon>Vibrionaceae</taxon>
        <taxon>Vibrio</taxon>
    </lineage>
</organism>
<evidence type="ECO:0000259" key="15">
    <source>
        <dbReference type="PROSITE" id="PS50109"/>
    </source>
</evidence>
<name>A0A1N6LZT0_9VIBR</name>
<evidence type="ECO:0000256" key="6">
    <source>
        <dbReference type="ARBA" id="ARBA00022679"/>
    </source>
</evidence>
<feature type="transmembrane region" description="Helical" evidence="14">
    <location>
        <begin position="12"/>
        <end position="34"/>
    </location>
</feature>
<evidence type="ECO:0000313" key="18">
    <source>
        <dbReference type="Proteomes" id="UP000184774"/>
    </source>
</evidence>
<evidence type="ECO:0000256" key="12">
    <source>
        <dbReference type="ARBA" id="ARBA00023012"/>
    </source>
</evidence>
<evidence type="ECO:0000256" key="8">
    <source>
        <dbReference type="ARBA" id="ARBA00022741"/>
    </source>
</evidence>
<dbReference type="OrthoDB" id="9121563at2"/>
<evidence type="ECO:0000256" key="7">
    <source>
        <dbReference type="ARBA" id="ARBA00022692"/>
    </source>
</evidence>
<dbReference type="EMBL" id="FSSB01000002">
    <property type="protein sequence ID" value="SIO92670.1"/>
    <property type="molecule type" value="Genomic_DNA"/>
</dbReference>
<dbReference type="GO" id="GO:0000155">
    <property type="term" value="F:phosphorelay sensor kinase activity"/>
    <property type="evidence" value="ECO:0007669"/>
    <property type="project" value="InterPro"/>
</dbReference>
<dbReference type="Pfam" id="PF00512">
    <property type="entry name" value="HisKA"/>
    <property type="match status" value="1"/>
</dbReference>
<sequence length="424" mass="49035">MSKQVSLNRSLTVYFMLIALLTVGIYTELLIRFFDRGIDTAAKYAVVLNARKYAQEYERNPKLGDTSSFVTSFYLDNLDRSIDRYGDFFIHLKLKPNEYAVFEPPESTEKPDYYYVVYRMILHDGRSLYVVSNFNSKLTQPEDYADLLKSEYLMVYIAIGYLIIAMIALGLYSRHIGSLISTLSSWVQGLTIRNLDHPRPRLRYKEFEQIADSLENTLYQNQSLMEREKRFLSHASHELRTPIAIIRSNMEYLQRLSLPESTVMPLERLDRASMNMQLTTETLLWINRKNGSAPKIERVNLKSVITELMVDMSYLIQGEDVSVEFKCDGELEMDLPVVPLTIVLNNLLRNAYQYTTEGWILCHLDDHSVTIHNCDTSIQNGQESISFGFGFGLELTKQVCDKLEWTLDIKQESAGIVARLIWPE</sequence>
<dbReference type="Gene3D" id="1.10.287.130">
    <property type="match status" value="1"/>
</dbReference>
<comment type="subcellular location">
    <subcellularLocation>
        <location evidence="2">Cell membrane</location>
        <topology evidence="2">Multi-pass membrane protein</topology>
    </subcellularLocation>
</comment>
<evidence type="ECO:0000256" key="4">
    <source>
        <dbReference type="ARBA" id="ARBA00022475"/>
    </source>
</evidence>
<evidence type="ECO:0000256" key="13">
    <source>
        <dbReference type="ARBA" id="ARBA00023136"/>
    </source>
</evidence>
<evidence type="ECO:0000256" key="9">
    <source>
        <dbReference type="ARBA" id="ARBA00022777"/>
    </source>
</evidence>
<keyword evidence="6 17" id="KW-0808">Transferase</keyword>
<dbReference type="PROSITE" id="PS50109">
    <property type="entry name" value="HIS_KIN"/>
    <property type="match status" value="1"/>
</dbReference>
<dbReference type="Gene3D" id="3.30.565.10">
    <property type="entry name" value="Histidine kinase-like ATPase, C-terminal domain"/>
    <property type="match status" value="1"/>
</dbReference>
<keyword evidence="5" id="KW-0597">Phosphoprotein</keyword>
<keyword evidence="11 14" id="KW-1133">Transmembrane helix</keyword>
<dbReference type="PANTHER" id="PTHR45528">
    <property type="entry name" value="SENSOR HISTIDINE KINASE CPXA"/>
    <property type="match status" value="1"/>
</dbReference>
<dbReference type="Proteomes" id="UP000184774">
    <property type="component" value="Unassembled WGS sequence"/>
</dbReference>
<keyword evidence="8" id="KW-0547">Nucleotide-binding</keyword>
<dbReference type="RefSeq" id="WP_074371302.1">
    <property type="nucleotide sequence ID" value="NZ_AP024908.1"/>
</dbReference>
<evidence type="ECO:0000256" key="14">
    <source>
        <dbReference type="SAM" id="Phobius"/>
    </source>
</evidence>
<dbReference type="PANTHER" id="PTHR45528:SF1">
    <property type="entry name" value="SENSOR HISTIDINE KINASE CPXA"/>
    <property type="match status" value="1"/>
</dbReference>
<dbReference type="Proteomes" id="UP000515264">
    <property type="component" value="Chromosome 2"/>
</dbReference>
<reference evidence="16" key="2">
    <citation type="submission" date="2019-11" db="EMBL/GenBank/DDBJ databases">
        <authorList>
            <person name="January G."/>
            <person name="Bunk B."/>
        </authorList>
    </citation>
    <scope>NUCLEOTIDE SEQUENCE</scope>
    <source>
        <strain evidence="16">3.6</strain>
    </source>
</reference>
<dbReference type="InterPro" id="IPR050398">
    <property type="entry name" value="HssS/ArlS-like"/>
</dbReference>
<evidence type="ECO:0000313" key="16">
    <source>
        <dbReference type="EMBL" id="QMV16339.1"/>
    </source>
</evidence>
<dbReference type="SUPFAM" id="SSF47384">
    <property type="entry name" value="Homodimeric domain of signal transducing histidine kinase"/>
    <property type="match status" value="1"/>
</dbReference>
<accession>A0A1N6LZT0</accession>
<evidence type="ECO:0000256" key="5">
    <source>
        <dbReference type="ARBA" id="ARBA00022553"/>
    </source>
</evidence>
<evidence type="ECO:0000256" key="2">
    <source>
        <dbReference type="ARBA" id="ARBA00004651"/>
    </source>
</evidence>
<keyword evidence="4" id="KW-1003">Cell membrane</keyword>
<dbReference type="EMBL" id="CP046269">
    <property type="protein sequence ID" value="QMV16339.1"/>
    <property type="molecule type" value="Genomic_DNA"/>
</dbReference>